<reference evidence="2" key="2">
    <citation type="submission" date="2022-01" db="EMBL/GenBank/DDBJ databases">
        <authorList>
            <person name="Yamashiro T."/>
            <person name="Shiraishi A."/>
            <person name="Satake H."/>
            <person name="Nakayama K."/>
        </authorList>
    </citation>
    <scope>NUCLEOTIDE SEQUENCE</scope>
</reference>
<accession>A0ABQ5DIF1</accession>
<organism evidence="2 3">
    <name type="scientific">Tanacetum coccineum</name>
    <dbReference type="NCBI Taxonomy" id="301880"/>
    <lineage>
        <taxon>Eukaryota</taxon>
        <taxon>Viridiplantae</taxon>
        <taxon>Streptophyta</taxon>
        <taxon>Embryophyta</taxon>
        <taxon>Tracheophyta</taxon>
        <taxon>Spermatophyta</taxon>
        <taxon>Magnoliopsida</taxon>
        <taxon>eudicotyledons</taxon>
        <taxon>Gunneridae</taxon>
        <taxon>Pentapetalae</taxon>
        <taxon>asterids</taxon>
        <taxon>campanulids</taxon>
        <taxon>Asterales</taxon>
        <taxon>Asteraceae</taxon>
        <taxon>Asteroideae</taxon>
        <taxon>Anthemideae</taxon>
        <taxon>Anthemidinae</taxon>
        <taxon>Tanacetum</taxon>
    </lineage>
</organism>
<keyword evidence="3" id="KW-1185">Reference proteome</keyword>
<reference evidence="2" key="1">
    <citation type="journal article" date="2022" name="Int. J. Mol. Sci.">
        <title>Draft Genome of Tanacetum Coccineum: Genomic Comparison of Closely Related Tanacetum-Family Plants.</title>
        <authorList>
            <person name="Yamashiro T."/>
            <person name="Shiraishi A."/>
            <person name="Nakayama K."/>
            <person name="Satake H."/>
        </authorList>
    </citation>
    <scope>NUCLEOTIDE SEQUENCE</scope>
</reference>
<feature type="compositionally biased region" description="Low complexity" evidence="1">
    <location>
        <begin position="25"/>
        <end position="44"/>
    </location>
</feature>
<comment type="caution">
    <text evidence="2">The sequence shown here is derived from an EMBL/GenBank/DDBJ whole genome shotgun (WGS) entry which is preliminary data.</text>
</comment>
<dbReference type="Proteomes" id="UP001151760">
    <property type="component" value="Unassembled WGS sequence"/>
</dbReference>
<gene>
    <name evidence="2" type="ORF">Tco_0938572</name>
</gene>
<dbReference type="EMBL" id="BQNB010015325">
    <property type="protein sequence ID" value="GJT38707.1"/>
    <property type="molecule type" value="Genomic_DNA"/>
</dbReference>
<evidence type="ECO:0000313" key="2">
    <source>
        <dbReference type="EMBL" id="GJT38707.1"/>
    </source>
</evidence>
<name>A0ABQ5DIF1_9ASTR</name>
<evidence type="ECO:0000256" key="1">
    <source>
        <dbReference type="SAM" id="MobiDB-lite"/>
    </source>
</evidence>
<feature type="region of interest" description="Disordered" evidence="1">
    <location>
        <begin position="15"/>
        <end position="44"/>
    </location>
</feature>
<proteinExistence type="predicted"/>
<protein>
    <submittedName>
        <fullName evidence="2">Uncharacterized protein</fullName>
    </submittedName>
</protein>
<sequence>MVEKLCDWSALQGKGSTIPVESHHTPTSAPSTSQPPTSSPSMPTTHLAKEAALIPHDLPLPRNVESLESDLNQTKQTYGAAYTKLIMKVKKLEHKVKSIKARRKVRFVISDDEDDLEDPSKQGRKIAQIDEDEGITLVQMEGYERLLWEDLITVFEPSKDDEVWKAQQDYTLISWRLFNSCGIHVLLMDTGIAIHMLVEKTYPLTQEMLSRMLSGKLEVDNESEMAFELLRFTRS</sequence>
<evidence type="ECO:0000313" key="3">
    <source>
        <dbReference type="Proteomes" id="UP001151760"/>
    </source>
</evidence>